<protein>
    <submittedName>
        <fullName evidence="3">Uncharacterized protein</fullName>
    </submittedName>
</protein>
<organism evidence="3 4">
    <name type="scientific">Ruminiclostridium cellobioparum subsp. termitidis CT1112</name>
    <dbReference type="NCBI Taxonomy" id="1195236"/>
    <lineage>
        <taxon>Bacteria</taxon>
        <taxon>Bacillati</taxon>
        <taxon>Bacillota</taxon>
        <taxon>Clostridia</taxon>
        <taxon>Eubacteriales</taxon>
        <taxon>Oscillospiraceae</taxon>
        <taxon>Ruminiclostridium</taxon>
    </lineage>
</organism>
<keyword evidence="4" id="KW-1185">Reference proteome</keyword>
<feature type="compositionally biased region" description="Low complexity" evidence="1">
    <location>
        <begin position="138"/>
        <end position="152"/>
    </location>
</feature>
<sequence>MKKRLISSLLFIVFITVMLCNSVYAADSVTLNDIPDKKPGESVVISGSASLDKVSVLIICPDSTKLYFNVLDGGLFTDTITLPVDAAAGTYTVKAGEGSVMASKTFRVVSGTDTPTPPDGGNNGGNSGGNSGGGQSSGSGTNNTASSDGSTTIIQTVPGQPVNVKLPAPVVDTVTKQASSIISSDILNKAFDAFKGEGIKTIAVDIPLVQGVKAYALSIPAAIFTASGEERKIEVKTEFGTVSLPSNMLQADYKAAKTVELVIENVDKSQLSKENRNVI</sequence>
<gene>
    <name evidence="3" type="ORF">CTER_0125</name>
</gene>
<dbReference type="eggNOG" id="COG5520">
    <property type="taxonomic scope" value="Bacteria"/>
</dbReference>
<keyword evidence="2" id="KW-0732">Signal</keyword>
<dbReference type="AlphaFoldDB" id="S0FZ95"/>
<feature type="compositionally biased region" description="Gly residues" evidence="1">
    <location>
        <begin position="121"/>
        <end position="137"/>
    </location>
</feature>
<evidence type="ECO:0000256" key="2">
    <source>
        <dbReference type="SAM" id="SignalP"/>
    </source>
</evidence>
<feature type="region of interest" description="Disordered" evidence="1">
    <location>
        <begin position="109"/>
        <end position="158"/>
    </location>
</feature>
<dbReference type="Proteomes" id="UP000014155">
    <property type="component" value="Unassembled WGS sequence"/>
</dbReference>
<proteinExistence type="predicted"/>
<reference evidence="3 4" key="1">
    <citation type="journal article" date="2013" name="Genome Announc.">
        <title>Draft Genome Sequence of the Cellulolytic, Mesophilic, Anaerobic Bacterium Clostridium termitidis Strain CT1112 (DSM 5398).</title>
        <authorList>
            <person name="Lal S."/>
            <person name="Ramachandran U."/>
            <person name="Zhang X."/>
            <person name="Munir R."/>
            <person name="Sparling R."/>
            <person name="Levin D.B."/>
        </authorList>
    </citation>
    <scope>NUCLEOTIDE SEQUENCE [LARGE SCALE GENOMIC DNA]</scope>
    <source>
        <strain evidence="3 4">CT1112</strain>
    </source>
</reference>
<evidence type="ECO:0000313" key="3">
    <source>
        <dbReference type="EMBL" id="EMS73848.1"/>
    </source>
</evidence>
<evidence type="ECO:0000313" key="4">
    <source>
        <dbReference type="Proteomes" id="UP000014155"/>
    </source>
</evidence>
<feature type="signal peptide" evidence="2">
    <location>
        <begin position="1"/>
        <end position="25"/>
    </location>
</feature>
<feature type="chain" id="PRO_5004486980" evidence="2">
    <location>
        <begin position="26"/>
        <end position="279"/>
    </location>
</feature>
<accession>S0FZ95</accession>
<evidence type="ECO:0000256" key="1">
    <source>
        <dbReference type="SAM" id="MobiDB-lite"/>
    </source>
</evidence>
<comment type="caution">
    <text evidence="3">The sequence shown here is derived from an EMBL/GenBank/DDBJ whole genome shotgun (WGS) entry which is preliminary data.</text>
</comment>
<dbReference type="eggNOG" id="COG5492">
    <property type="taxonomic scope" value="Bacteria"/>
</dbReference>
<name>S0FZ95_RUMCE</name>
<feature type="non-terminal residue" evidence="3">
    <location>
        <position position="279"/>
    </location>
</feature>
<dbReference type="EMBL" id="AORV01000012">
    <property type="protein sequence ID" value="EMS73848.1"/>
    <property type="molecule type" value="Genomic_DNA"/>
</dbReference>